<keyword evidence="7" id="KW-0862">Zinc</keyword>
<evidence type="ECO:0000313" key="12">
    <source>
        <dbReference type="EMBL" id="CAD5118844.1"/>
    </source>
</evidence>
<dbReference type="SUPFAM" id="SSF49464">
    <property type="entry name" value="Carboxypeptidase regulatory domain-like"/>
    <property type="match status" value="1"/>
</dbReference>
<dbReference type="CDD" id="cd03858">
    <property type="entry name" value="M14_CP_N-E_like"/>
    <property type="match status" value="1"/>
</dbReference>
<dbReference type="PROSITE" id="PS51257">
    <property type="entry name" value="PROKAR_LIPOPROTEIN"/>
    <property type="match status" value="1"/>
</dbReference>
<evidence type="ECO:0000313" key="13">
    <source>
        <dbReference type="Proteomes" id="UP000549394"/>
    </source>
</evidence>
<accession>A0A7I8VTH5</accession>
<reference evidence="12 13" key="1">
    <citation type="submission" date="2020-08" db="EMBL/GenBank/DDBJ databases">
        <authorList>
            <person name="Hejnol A."/>
        </authorList>
    </citation>
    <scope>NUCLEOTIDE SEQUENCE [LARGE SCALE GENOMIC DNA]</scope>
</reference>
<dbReference type="GO" id="GO:0005615">
    <property type="term" value="C:extracellular space"/>
    <property type="evidence" value="ECO:0007669"/>
    <property type="project" value="TreeGrafter"/>
</dbReference>
<evidence type="ECO:0000256" key="8">
    <source>
        <dbReference type="ARBA" id="ARBA00023180"/>
    </source>
</evidence>
<comment type="similarity">
    <text evidence="2 9">Belongs to the peptidase M14 family.</text>
</comment>
<evidence type="ECO:0000256" key="7">
    <source>
        <dbReference type="ARBA" id="ARBA00022833"/>
    </source>
</evidence>
<dbReference type="OrthoDB" id="10249045at2759"/>
<protein>
    <submittedName>
        <fullName evidence="12">DgyrCDS7522</fullName>
    </submittedName>
</protein>
<keyword evidence="6" id="KW-0378">Hydrolase</keyword>
<evidence type="ECO:0000256" key="5">
    <source>
        <dbReference type="ARBA" id="ARBA00022723"/>
    </source>
</evidence>
<evidence type="ECO:0000256" key="4">
    <source>
        <dbReference type="ARBA" id="ARBA00022670"/>
    </source>
</evidence>
<dbReference type="GO" id="GO:0008270">
    <property type="term" value="F:zinc ion binding"/>
    <property type="evidence" value="ECO:0007669"/>
    <property type="project" value="InterPro"/>
</dbReference>
<dbReference type="SUPFAM" id="SSF53187">
    <property type="entry name" value="Zn-dependent exopeptidases"/>
    <property type="match status" value="1"/>
</dbReference>
<name>A0A7I8VTH5_9ANNE</name>
<feature type="active site" description="Proton donor/acceptor" evidence="9">
    <location>
        <position position="314"/>
    </location>
</feature>
<evidence type="ECO:0000256" key="3">
    <source>
        <dbReference type="ARBA" id="ARBA00022645"/>
    </source>
</evidence>
<proteinExistence type="inferred from homology"/>
<evidence type="ECO:0000256" key="1">
    <source>
        <dbReference type="ARBA" id="ARBA00001947"/>
    </source>
</evidence>
<dbReference type="FunFam" id="3.40.630.10:FF:000020">
    <property type="entry name" value="Carboxypeptidase D"/>
    <property type="match status" value="1"/>
</dbReference>
<comment type="cofactor">
    <cofactor evidence="1">
        <name>Zn(2+)</name>
        <dbReference type="ChEBI" id="CHEBI:29105"/>
    </cofactor>
</comment>
<feature type="chain" id="PRO_5029904442" evidence="10">
    <location>
        <begin position="21"/>
        <end position="464"/>
    </location>
</feature>
<dbReference type="SMART" id="SM00631">
    <property type="entry name" value="Zn_pept"/>
    <property type="match status" value="1"/>
</dbReference>
<evidence type="ECO:0000259" key="11">
    <source>
        <dbReference type="PROSITE" id="PS52035"/>
    </source>
</evidence>
<evidence type="ECO:0000256" key="2">
    <source>
        <dbReference type="ARBA" id="ARBA00005988"/>
    </source>
</evidence>
<dbReference type="Pfam" id="PF13620">
    <property type="entry name" value="CarboxypepD_reg"/>
    <property type="match status" value="1"/>
</dbReference>
<sequence>MIPLRSILTVLPFIVASCLAWQVSLDHHHNYEEVMSVLRKIHLKCPKITHQYNLTGETVEGRKLGVLVISDNPKEHEMEEPEFKYIGNMHGNEVTGREILLKWLDELCERYNKGDTEVVQLINSTRIHVMPTMNPDGWEIANRQKGVKSWTTGRQNANNIDLNRNFPDLDKKYFNYQKHGVKWNNHLLERADMIKGLQPETKMVIQWILNNPFVLSANFHNGDFVANYPFDESRSGRGQGEYTPSPDDILFRDLALTYAGNHKVMASKHEPCMAGDNDFYKSGGITNGAEWYSLHGGMQDFNYLASNCLELTLEIGCEKFPPASKLPKVWDDNRKSMYEYLKKVHSGIKGRVFDKVSGLPIEDAAIKVTDLDTDYYIAHDILTNKDGEYWRLLVNGTYSVTAVARGYESEEVTVKINNDGISAKKVYFKLQPAAELDKVEEVDENNAELQRLFQLLEREYQNSS</sequence>
<evidence type="ECO:0000256" key="6">
    <source>
        <dbReference type="ARBA" id="ARBA00022801"/>
    </source>
</evidence>
<dbReference type="Pfam" id="PF00246">
    <property type="entry name" value="Peptidase_M14"/>
    <property type="match status" value="1"/>
</dbReference>
<dbReference type="InterPro" id="IPR050753">
    <property type="entry name" value="Peptidase_M14_domain"/>
</dbReference>
<gene>
    <name evidence="12" type="ORF">DGYR_LOCUS7160</name>
</gene>
<dbReference type="GO" id="GO:0016485">
    <property type="term" value="P:protein processing"/>
    <property type="evidence" value="ECO:0007669"/>
    <property type="project" value="TreeGrafter"/>
</dbReference>
<keyword evidence="5" id="KW-0479">Metal-binding</keyword>
<evidence type="ECO:0000256" key="10">
    <source>
        <dbReference type="SAM" id="SignalP"/>
    </source>
</evidence>
<dbReference type="InterPro" id="IPR008969">
    <property type="entry name" value="CarboxyPept-like_regulatory"/>
</dbReference>
<dbReference type="GO" id="GO:0004181">
    <property type="term" value="F:metallocarboxypeptidase activity"/>
    <property type="evidence" value="ECO:0007669"/>
    <property type="project" value="InterPro"/>
</dbReference>
<dbReference type="GO" id="GO:0006518">
    <property type="term" value="P:peptide metabolic process"/>
    <property type="evidence" value="ECO:0007669"/>
    <property type="project" value="TreeGrafter"/>
</dbReference>
<dbReference type="Proteomes" id="UP000549394">
    <property type="component" value="Unassembled WGS sequence"/>
</dbReference>
<dbReference type="Gene3D" id="3.40.630.10">
    <property type="entry name" value="Zn peptidases"/>
    <property type="match status" value="1"/>
</dbReference>
<dbReference type="PROSITE" id="PS52035">
    <property type="entry name" value="PEPTIDASE_M14"/>
    <property type="match status" value="1"/>
</dbReference>
<keyword evidence="8" id="KW-0325">Glycoprotein</keyword>
<dbReference type="EMBL" id="CAJFCJ010000009">
    <property type="protein sequence ID" value="CAD5118844.1"/>
    <property type="molecule type" value="Genomic_DNA"/>
</dbReference>
<keyword evidence="10" id="KW-0732">Signal</keyword>
<dbReference type="PANTHER" id="PTHR11532">
    <property type="entry name" value="PROTEASE M14 CARBOXYPEPTIDASE"/>
    <property type="match status" value="1"/>
</dbReference>
<keyword evidence="4" id="KW-0645">Protease</keyword>
<keyword evidence="3" id="KW-0121">Carboxypeptidase</keyword>
<comment type="caution">
    <text evidence="12">The sequence shown here is derived from an EMBL/GenBank/DDBJ whole genome shotgun (WGS) entry which is preliminary data.</text>
</comment>
<dbReference type="Gene3D" id="2.60.40.1120">
    <property type="entry name" value="Carboxypeptidase-like, regulatory domain"/>
    <property type="match status" value="1"/>
</dbReference>
<dbReference type="AlphaFoldDB" id="A0A7I8VTH5"/>
<dbReference type="PANTHER" id="PTHR11532:SF93">
    <property type="entry name" value="CARBOXYPEPTIDASE E"/>
    <property type="match status" value="1"/>
</dbReference>
<dbReference type="CDD" id="cd11308">
    <property type="entry name" value="Peptidase_M14NE-CP-C_like"/>
    <property type="match status" value="1"/>
</dbReference>
<keyword evidence="13" id="KW-1185">Reference proteome</keyword>
<organism evidence="12 13">
    <name type="scientific">Dimorphilus gyrociliatus</name>
    <dbReference type="NCBI Taxonomy" id="2664684"/>
    <lineage>
        <taxon>Eukaryota</taxon>
        <taxon>Metazoa</taxon>
        <taxon>Spiralia</taxon>
        <taxon>Lophotrochozoa</taxon>
        <taxon>Annelida</taxon>
        <taxon>Polychaeta</taxon>
        <taxon>Polychaeta incertae sedis</taxon>
        <taxon>Dinophilidae</taxon>
        <taxon>Dimorphilus</taxon>
    </lineage>
</organism>
<feature type="signal peptide" evidence="10">
    <location>
        <begin position="1"/>
        <end position="20"/>
    </location>
</feature>
<feature type="domain" description="Peptidase M14" evidence="11">
    <location>
        <begin position="27"/>
        <end position="344"/>
    </location>
</feature>
<evidence type="ECO:0000256" key="9">
    <source>
        <dbReference type="PROSITE-ProRule" id="PRU01379"/>
    </source>
</evidence>
<dbReference type="PRINTS" id="PR00765">
    <property type="entry name" value="CRBOXYPTASEA"/>
</dbReference>
<dbReference type="InterPro" id="IPR000834">
    <property type="entry name" value="Peptidase_M14"/>
</dbReference>